<dbReference type="InterPro" id="IPR012551">
    <property type="entry name" value="DUF1707_SHOCT-like"/>
</dbReference>
<dbReference type="PANTHER" id="PTHR40763:SF5">
    <property type="entry name" value="MEMBRANE PROTEIN"/>
    <property type="match status" value="1"/>
</dbReference>
<dbReference type="HOGENOM" id="CLU_075817_1_1_11"/>
<dbReference type="Pfam" id="PF08044">
    <property type="entry name" value="DUF1707"/>
    <property type="match status" value="1"/>
</dbReference>
<keyword evidence="4" id="KW-1185">Reference proteome</keyword>
<feature type="compositionally biased region" description="Pro residues" evidence="1">
    <location>
        <begin position="1"/>
        <end position="18"/>
    </location>
</feature>
<dbReference type="AlphaFoldDB" id="I4ESZ2"/>
<dbReference type="PANTHER" id="PTHR40763">
    <property type="entry name" value="MEMBRANE PROTEIN-RELATED"/>
    <property type="match status" value="1"/>
</dbReference>
<gene>
    <name evidence="3" type="ordered locus">MODMU_1055</name>
</gene>
<dbReference type="KEGG" id="mmar:MODMU_1055"/>
<dbReference type="STRING" id="477641.MODMU_1055"/>
<name>I4ESZ2_MODI5</name>
<organism evidence="3 4">
    <name type="scientific">Modestobacter italicus (strain DSM 44449 / CECT 9708 / BC 501)</name>
    <dbReference type="NCBI Taxonomy" id="2732864"/>
    <lineage>
        <taxon>Bacteria</taxon>
        <taxon>Bacillati</taxon>
        <taxon>Actinomycetota</taxon>
        <taxon>Actinomycetes</taxon>
        <taxon>Geodermatophilales</taxon>
        <taxon>Geodermatophilaceae</taxon>
        <taxon>Modestobacter</taxon>
    </lineage>
</organism>
<feature type="region of interest" description="Disordered" evidence="1">
    <location>
        <begin position="1"/>
        <end position="27"/>
    </location>
</feature>
<dbReference type="eggNOG" id="COG4758">
    <property type="taxonomic scope" value="Bacteria"/>
</dbReference>
<proteinExistence type="predicted"/>
<accession>I4ESZ2</accession>
<evidence type="ECO:0000313" key="3">
    <source>
        <dbReference type="EMBL" id="CCH86505.1"/>
    </source>
</evidence>
<dbReference type="OMA" id="HLDPHWH"/>
<protein>
    <recommendedName>
        <fullName evidence="2">DUF1707 domain-containing protein</fullName>
    </recommendedName>
</protein>
<evidence type="ECO:0000256" key="1">
    <source>
        <dbReference type="SAM" id="MobiDB-lite"/>
    </source>
</evidence>
<dbReference type="OrthoDB" id="3625082at2"/>
<dbReference type="EMBL" id="FO203431">
    <property type="protein sequence ID" value="CCH86505.1"/>
    <property type="molecule type" value="Genomic_DNA"/>
</dbReference>
<dbReference type="Proteomes" id="UP000006461">
    <property type="component" value="Chromosome"/>
</dbReference>
<evidence type="ECO:0000259" key="2">
    <source>
        <dbReference type="Pfam" id="PF08044"/>
    </source>
</evidence>
<evidence type="ECO:0000313" key="4">
    <source>
        <dbReference type="Proteomes" id="UP000006461"/>
    </source>
</evidence>
<feature type="domain" description="DUF1707" evidence="2">
    <location>
        <begin position="22"/>
        <end position="74"/>
    </location>
</feature>
<sequence length="229" mass="23943">MTQHPEPAPDGQPGPEAAPPGVRAGDADRDATVARLQTAVGEGRIDLDEFGQRASAAYTAVTTAELDALLADLPAPASAVPAVGEVVGERVSGAISTVFGDVKLTATTSVPDRVSTVFGDVRIDLRGLRTAEEVVHLQLGTVFGDVEVIVSEGVATEIEGRTVFGDRKTQLAAVPRLAGTPRVVVRGWTVFGDLKLRSLAPGESASRWRGVLDRLAARRPPLPPPPPRP</sequence>
<reference evidence="3 4" key="1">
    <citation type="journal article" date="2012" name="J. Bacteriol.">
        <title>Genome Sequence of Radiation-Resistant Modestobacter marinus Strain BC501, a Representative Actinobacterium That Thrives on Calcareous Stone Surfaces.</title>
        <authorList>
            <person name="Normand P."/>
            <person name="Gury J."/>
            <person name="Pujic P."/>
            <person name="Chouaia B."/>
            <person name="Crotti E."/>
            <person name="Brusetti L."/>
            <person name="Daffonchio D."/>
            <person name="Vacherie B."/>
            <person name="Barbe V."/>
            <person name="Medigue C."/>
            <person name="Calteau A."/>
            <person name="Ghodhbane-Gtari F."/>
            <person name="Essoussi I."/>
            <person name="Nouioui I."/>
            <person name="Abbassi-Ghozzi I."/>
            <person name="Gtari M."/>
        </authorList>
    </citation>
    <scope>NUCLEOTIDE SEQUENCE [LARGE SCALE GENOMIC DNA]</scope>
    <source>
        <strain evidence="4">BC 501</strain>
    </source>
</reference>